<organism evidence="1">
    <name type="scientific">Kingella negevensis</name>
    <dbReference type="NCBI Taxonomy" id="1522312"/>
    <lineage>
        <taxon>Bacteria</taxon>
        <taxon>Pseudomonadati</taxon>
        <taxon>Pseudomonadota</taxon>
        <taxon>Betaproteobacteria</taxon>
        <taxon>Neisseriales</taxon>
        <taxon>Neisseriaceae</taxon>
        <taxon>Kingella</taxon>
    </lineage>
</organism>
<dbReference type="InterPro" id="IPR009241">
    <property type="entry name" value="HigB-like"/>
</dbReference>
<proteinExistence type="predicted"/>
<dbReference type="STRING" id="1522312.GCA_900177895_01397"/>
<dbReference type="OrthoDB" id="9797093at2"/>
<dbReference type="RefSeq" id="WP_095063319.1">
    <property type="nucleotide sequence ID" value="NZ_FXUV02000064.1"/>
</dbReference>
<evidence type="ECO:0000313" key="2">
    <source>
        <dbReference type="EMBL" id="SNB82206.1"/>
    </source>
</evidence>
<dbReference type="AlphaFoldDB" id="A0A238HI55"/>
<dbReference type="EMBL" id="FXUV02000064">
    <property type="protein sequence ID" value="SNB82206.1"/>
    <property type="molecule type" value="Genomic_DNA"/>
</dbReference>
<dbReference type="EMBL" id="FXUV01000060">
    <property type="protein sequence ID" value="SMQ13358.1"/>
    <property type="molecule type" value="Genomic_DNA"/>
</dbReference>
<reference evidence="1" key="1">
    <citation type="submission" date="2017-05" db="EMBL/GenBank/DDBJ databases">
        <authorList>
            <person name="Song R."/>
            <person name="Chenine A.L."/>
            <person name="Ruprecht R.M."/>
        </authorList>
    </citation>
    <scope>NUCLEOTIDE SEQUENCE</scope>
    <source>
        <strain evidence="1">Kingella_eburonensis</strain>
    </source>
</reference>
<dbReference type="Pfam" id="PF05973">
    <property type="entry name" value="Gp49"/>
    <property type="match status" value="1"/>
</dbReference>
<evidence type="ECO:0000313" key="3">
    <source>
        <dbReference type="Proteomes" id="UP000215450"/>
    </source>
</evidence>
<reference evidence="2 3" key="2">
    <citation type="submission" date="2017-06" db="EMBL/GenBank/DDBJ databases">
        <authorList>
            <person name="Kim H.J."/>
            <person name="Triplett B.A."/>
        </authorList>
    </citation>
    <scope>NUCLEOTIDE SEQUENCE [LARGE SCALE GENOMIC DNA]</scope>
    <source>
        <strain evidence="2">Kingella_eburonensis</strain>
    </source>
</reference>
<sequence>MYTIVFYRDAKGREPVKEYVQQLATQQDKSSRIKLNKIRDYMEVLKQHGTRAGQPYVKHIQGEIWELRPLRDRILFAAWVDGQFVLLHQFMKTTQKTPKREIERAQAYLDDLKARSEES</sequence>
<name>A0A238HI55_9NEIS</name>
<gene>
    <name evidence="1" type="ORF">KEBURONENSIS_02024</name>
    <name evidence="2" type="ORF">KEBURONENSIS_02032</name>
</gene>
<evidence type="ECO:0000313" key="1">
    <source>
        <dbReference type="EMBL" id="SMQ13358.1"/>
    </source>
</evidence>
<accession>A0A238HI55</accession>
<keyword evidence="3" id="KW-1185">Reference proteome</keyword>
<protein>
    <recommendedName>
        <fullName evidence="4">Type II toxin-antitoxin system RelE/ParE family toxin</fullName>
    </recommendedName>
</protein>
<dbReference type="Proteomes" id="UP000215450">
    <property type="component" value="Unassembled WGS sequence"/>
</dbReference>
<evidence type="ECO:0008006" key="4">
    <source>
        <dbReference type="Google" id="ProtNLM"/>
    </source>
</evidence>